<accession>A0A4P7NDR5</accession>
<protein>
    <submittedName>
        <fullName evidence="2">Uncharacterized protein</fullName>
    </submittedName>
</protein>
<dbReference type="EMBL" id="CP034206">
    <property type="protein sequence ID" value="QBZ59374.1"/>
    <property type="molecule type" value="Genomic_DNA"/>
</dbReference>
<proteinExistence type="predicted"/>
<name>A0A4P7NDR5_PYROR</name>
<evidence type="ECO:0000313" key="2">
    <source>
        <dbReference type="EMBL" id="QBZ59374.1"/>
    </source>
</evidence>
<dbReference type="Proteomes" id="UP000294847">
    <property type="component" value="Chromosome 3"/>
</dbReference>
<feature type="compositionally biased region" description="Polar residues" evidence="1">
    <location>
        <begin position="26"/>
        <end position="40"/>
    </location>
</feature>
<gene>
    <name evidence="2" type="ORF">PoMZ_04335</name>
</gene>
<sequence length="63" mass="6911">MGALKDYATPQKRQRSAASKPMFPFSPTQVQPSARSQDSAANKRRVAPSDGPRNMHIQTLPTT</sequence>
<evidence type="ECO:0000256" key="1">
    <source>
        <dbReference type="SAM" id="MobiDB-lite"/>
    </source>
</evidence>
<reference evidence="2 3" key="1">
    <citation type="journal article" date="2019" name="Mol. Biol. Evol.">
        <title>Blast fungal genomes show frequent chromosomal changes, gene gains and losses, and effector gene turnover.</title>
        <authorList>
            <person name="Gomez Luciano L.B."/>
            <person name="Jason Tsai I."/>
            <person name="Chuma I."/>
            <person name="Tosa Y."/>
            <person name="Chen Y.H."/>
            <person name="Li J.Y."/>
            <person name="Li M.Y."/>
            <person name="Jade Lu M.Y."/>
            <person name="Nakayashiki H."/>
            <person name="Li W.H."/>
        </authorList>
    </citation>
    <scope>NUCLEOTIDE SEQUENCE [LARGE SCALE GENOMIC DNA]</scope>
    <source>
        <strain evidence="2">MZ5-1-6</strain>
    </source>
</reference>
<organism evidence="2 3">
    <name type="scientific">Pyricularia oryzae</name>
    <name type="common">Rice blast fungus</name>
    <name type="synonym">Magnaporthe oryzae</name>
    <dbReference type="NCBI Taxonomy" id="318829"/>
    <lineage>
        <taxon>Eukaryota</taxon>
        <taxon>Fungi</taxon>
        <taxon>Dikarya</taxon>
        <taxon>Ascomycota</taxon>
        <taxon>Pezizomycotina</taxon>
        <taxon>Sordariomycetes</taxon>
        <taxon>Sordariomycetidae</taxon>
        <taxon>Magnaporthales</taxon>
        <taxon>Pyriculariaceae</taxon>
        <taxon>Pyricularia</taxon>
    </lineage>
</organism>
<dbReference type="AlphaFoldDB" id="A0A4P7NDR5"/>
<feature type="region of interest" description="Disordered" evidence="1">
    <location>
        <begin position="1"/>
        <end position="63"/>
    </location>
</feature>
<evidence type="ECO:0000313" key="3">
    <source>
        <dbReference type="Proteomes" id="UP000294847"/>
    </source>
</evidence>